<dbReference type="SUPFAM" id="SSF55785">
    <property type="entry name" value="PYP-like sensor domain (PAS domain)"/>
    <property type="match status" value="3"/>
</dbReference>
<dbReference type="PROSITE" id="PS50112">
    <property type="entry name" value="PAS"/>
    <property type="match status" value="2"/>
</dbReference>
<feature type="domain" description="GGDEF" evidence="3">
    <location>
        <begin position="418"/>
        <end position="548"/>
    </location>
</feature>
<dbReference type="SMART" id="SM00086">
    <property type="entry name" value="PAC"/>
    <property type="match status" value="3"/>
</dbReference>
<dbReference type="InterPro" id="IPR001610">
    <property type="entry name" value="PAC"/>
</dbReference>
<dbReference type="PANTHER" id="PTHR44757">
    <property type="entry name" value="DIGUANYLATE CYCLASE DGCP"/>
    <property type="match status" value="1"/>
</dbReference>
<feature type="domain" description="PAC" evidence="2">
    <location>
        <begin position="80"/>
        <end position="133"/>
    </location>
</feature>
<dbReference type="PANTHER" id="PTHR44757:SF2">
    <property type="entry name" value="BIOFILM ARCHITECTURE MAINTENANCE PROTEIN MBAA"/>
    <property type="match status" value="1"/>
</dbReference>
<evidence type="ECO:0000259" key="1">
    <source>
        <dbReference type="PROSITE" id="PS50112"/>
    </source>
</evidence>
<dbReference type="CDD" id="cd00130">
    <property type="entry name" value="PAS"/>
    <property type="match status" value="3"/>
</dbReference>
<dbReference type="PROSITE" id="PS50113">
    <property type="entry name" value="PAC"/>
    <property type="match status" value="2"/>
</dbReference>
<evidence type="ECO:0000259" key="3">
    <source>
        <dbReference type="PROSITE" id="PS50887"/>
    </source>
</evidence>
<keyword evidence="5" id="KW-1185">Reference proteome</keyword>
<dbReference type="Pfam" id="PF08447">
    <property type="entry name" value="PAS_3"/>
    <property type="match status" value="1"/>
</dbReference>
<dbReference type="NCBIfam" id="TIGR00229">
    <property type="entry name" value="sensory_box"/>
    <property type="match status" value="3"/>
</dbReference>
<dbReference type="InterPro" id="IPR000160">
    <property type="entry name" value="GGDEF_dom"/>
</dbReference>
<dbReference type="InterPro" id="IPR029787">
    <property type="entry name" value="Nucleotide_cyclase"/>
</dbReference>
<dbReference type="InterPro" id="IPR013655">
    <property type="entry name" value="PAS_fold_3"/>
</dbReference>
<dbReference type="Gene3D" id="3.30.450.20">
    <property type="entry name" value="PAS domain"/>
    <property type="match status" value="3"/>
</dbReference>
<protein>
    <submittedName>
        <fullName evidence="4">PAS domain S-box protein</fullName>
    </submittedName>
</protein>
<comment type="caution">
    <text evidence="4">The sequence shown here is derived from an EMBL/GenBank/DDBJ whole genome shotgun (WGS) entry which is preliminary data.</text>
</comment>
<gene>
    <name evidence="4" type="ORF">ACFOY7_10320</name>
</gene>
<proteinExistence type="predicted"/>
<feature type="domain" description="PAC" evidence="2">
    <location>
        <begin position="338"/>
        <end position="390"/>
    </location>
</feature>
<feature type="domain" description="PAS" evidence="1">
    <location>
        <begin position="141"/>
        <end position="211"/>
    </location>
</feature>
<dbReference type="EMBL" id="JBHSDT010000004">
    <property type="protein sequence ID" value="MFC4403474.1"/>
    <property type="molecule type" value="Genomic_DNA"/>
</dbReference>
<dbReference type="InterPro" id="IPR043128">
    <property type="entry name" value="Rev_trsase/Diguanyl_cyclase"/>
</dbReference>
<dbReference type="SMART" id="SM00267">
    <property type="entry name" value="GGDEF"/>
    <property type="match status" value="1"/>
</dbReference>
<evidence type="ECO:0000313" key="4">
    <source>
        <dbReference type="EMBL" id="MFC4403474.1"/>
    </source>
</evidence>
<feature type="domain" description="PAS" evidence="1">
    <location>
        <begin position="265"/>
        <end position="335"/>
    </location>
</feature>
<dbReference type="InterPro" id="IPR052155">
    <property type="entry name" value="Biofilm_reg_signaling"/>
</dbReference>
<dbReference type="InterPro" id="IPR035965">
    <property type="entry name" value="PAS-like_dom_sf"/>
</dbReference>
<dbReference type="InterPro" id="IPR000014">
    <property type="entry name" value="PAS"/>
</dbReference>
<dbReference type="Proteomes" id="UP001595882">
    <property type="component" value="Unassembled WGS sequence"/>
</dbReference>
<dbReference type="SMART" id="SM00091">
    <property type="entry name" value="PAS"/>
    <property type="match status" value="2"/>
</dbReference>
<dbReference type="SUPFAM" id="SSF55073">
    <property type="entry name" value="Nucleotide cyclase"/>
    <property type="match status" value="1"/>
</dbReference>
<reference evidence="5" key="1">
    <citation type="journal article" date="2019" name="Int. J. Syst. Evol. Microbiol.">
        <title>The Global Catalogue of Microorganisms (GCM) 10K type strain sequencing project: providing services to taxonomists for standard genome sequencing and annotation.</title>
        <authorList>
            <consortium name="The Broad Institute Genomics Platform"/>
            <consortium name="The Broad Institute Genome Sequencing Center for Infectious Disease"/>
            <person name="Wu L."/>
            <person name="Ma J."/>
        </authorList>
    </citation>
    <scope>NUCLEOTIDE SEQUENCE [LARGE SCALE GENOMIC DNA]</scope>
    <source>
        <strain evidence="5">CCUG 37865</strain>
    </source>
</reference>
<dbReference type="Gene3D" id="3.30.70.270">
    <property type="match status" value="1"/>
</dbReference>
<name>A0ABV8WVH7_9BACI</name>
<accession>A0ABV8WVH7</accession>
<sequence length="549" mass="63180">MARRIESSFLNILTYGLTDQIYAVRPVGNRQFVYDFLNKAACIRTTLTEEVVGKNLSDVLSNKEAIYLIEKYQEVVDTNKVVKYRDSYRKDGGTFYSETILTPLYDQSDHIYLIVAAVKDVTDQIQAERELKQIWAELNKSKKRYESLFRNNPDAILSFDFNRVIMNSNPQMADLLNYTSVELKGRQVSTIFDEHSVEGFNQLLTDALNGETKVSRTLLRDKGNKLIHVTVKLSPIVINHEVEGIYAIFHDISAQLKSEQRLYESEERLKVIAENANDLITLLNHQGKIVYASPSHKRIVGFNEQEYVNKIFLYNTHPDDQENLNKIVTKSIKNGKPFTIETRHITNDEDYIWLESKGTPVFDDLGLFKHMVVLSRDITVQKNNQKKLEFDAMHDHLTDLPNRRLFKLHLNKAINNNNQLAVLMADIDDFKRINDSFGHDVGDAVIREFGKRMEQLLTERDIVARLGGDEFIMLVQGQTEKEVIHLAQEIKKRMDEDWKTIKDGLKVTASIGITMNQNSNPFEIMKQADLALYDSKKEGKDGFSIFSQG</sequence>
<dbReference type="Pfam" id="PF00990">
    <property type="entry name" value="GGDEF"/>
    <property type="match status" value="1"/>
</dbReference>
<dbReference type="Pfam" id="PF13426">
    <property type="entry name" value="PAS_9"/>
    <property type="match status" value="2"/>
</dbReference>
<organism evidence="4 5">
    <name type="scientific">Gracilibacillus xinjiangensis</name>
    <dbReference type="NCBI Taxonomy" id="1193282"/>
    <lineage>
        <taxon>Bacteria</taxon>
        <taxon>Bacillati</taxon>
        <taxon>Bacillota</taxon>
        <taxon>Bacilli</taxon>
        <taxon>Bacillales</taxon>
        <taxon>Bacillaceae</taxon>
        <taxon>Gracilibacillus</taxon>
    </lineage>
</organism>
<dbReference type="NCBIfam" id="TIGR00254">
    <property type="entry name" value="GGDEF"/>
    <property type="match status" value="1"/>
</dbReference>
<dbReference type="CDD" id="cd01949">
    <property type="entry name" value="GGDEF"/>
    <property type="match status" value="1"/>
</dbReference>
<dbReference type="PROSITE" id="PS50887">
    <property type="entry name" value="GGDEF"/>
    <property type="match status" value="1"/>
</dbReference>
<dbReference type="RefSeq" id="WP_390251966.1">
    <property type="nucleotide sequence ID" value="NZ_JBHSDT010000004.1"/>
</dbReference>
<evidence type="ECO:0000259" key="2">
    <source>
        <dbReference type="PROSITE" id="PS50113"/>
    </source>
</evidence>
<evidence type="ECO:0000313" key="5">
    <source>
        <dbReference type="Proteomes" id="UP001595882"/>
    </source>
</evidence>
<dbReference type="InterPro" id="IPR000700">
    <property type="entry name" value="PAS-assoc_C"/>
</dbReference>